<dbReference type="SMART" id="SM00086">
    <property type="entry name" value="PAC"/>
    <property type="match status" value="3"/>
</dbReference>
<dbReference type="Gene3D" id="2.10.70.100">
    <property type="match status" value="1"/>
</dbReference>
<dbReference type="OrthoDB" id="9810730at2"/>
<dbReference type="EMBL" id="FOVE01000003">
    <property type="protein sequence ID" value="SFN13935.1"/>
    <property type="molecule type" value="Genomic_DNA"/>
</dbReference>
<evidence type="ECO:0000259" key="4">
    <source>
        <dbReference type="PROSITE" id="PS50885"/>
    </source>
</evidence>
<keyword evidence="7" id="KW-1185">Reference proteome</keyword>
<dbReference type="InterPro" id="IPR052155">
    <property type="entry name" value="Biofilm_reg_signaling"/>
</dbReference>
<dbReference type="Pfam" id="PF08447">
    <property type="entry name" value="PAS_3"/>
    <property type="match status" value="1"/>
</dbReference>
<dbReference type="PANTHER" id="PTHR44757:SF2">
    <property type="entry name" value="BIOFILM ARCHITECTURE MAINTENANCE PROTEIN MBAA"/>
    <property type="match status" value="1"/>
</dbReference>
<dbReference type="InterPro" id="IPR000700">
    <property type="entry name" value="PAS-assoc_C"/>
</dbReference>
<dbReference type="InterPro" id="IPR029787">
    <property type="entry name" value="Nucleotide_cyclase"/>
</dbReference>
<dbReference type="InterPro" id="IPR035965">
    <property type="entry name" value="PAS-like_dom_sf"/>
</dbReference>
<feature type="transmembrane region" description="Helical" evidence="1">
    <location>
        <begin position="21"/>
        <end position="42"/>
    </location>
</feature>
<dbReference type="PANTHER" id="PTHR44757">
    <property type="entry name" value="DIGUANYLATE CYCLASE DGCP"/>
    <property type="match status" value="1"/>
</dbReference>
<gene>
    <name evidence="6" type="ORF">SAMN05660284_00658</name>
</gene>
<dbReference type="InterPro" id="IPR000160">
    <property type="entry name" value="GGDEF_dom"/>
</dbReference>
<name>A0A1I4WKE7_9NEIS</name>
<dbReference type="Proteomes" id="UP000242869">
    <property type="component" value="Unassembled WGS sequence"/>
</dbReference>
<dbReference type="FunFam" id="3.30.70.270:FF:000001">
    <property type="entry name" value="Diguanylate cyclase domain protein"/>
    <property type="match status" value="1"/>
</dbReference>
<dbReference type="Pfam" id="PF08448">
    <property type="entry name" value="PAS_4"/>
    <property type="match status" value="1"/>
</dbReference>
<dbReference type="STRING" id="83765.SAMN05660284_00658"/>
<feature type="domain" description="HAMP" evidence="4">
    <location>
        <begin position="285"/>
        <end position="337"/>
    </location>
</feature>
<keyword evidence="1" id="KW-0472">Membrane</keyword>
<dbReference type="Gene3D" id="3.30.70.270">
    <property type="match status" value="1"/>
</dbReference>
<protein>
    <submittedName>
        <fullName evidence="6">PAS domain S-box-containing protein/diguanylate cyclase (GGDEF) domain-containing protein</fullName>
    </submittedName>
</protein>
<dbReference type="InterPro" id="IPR000014">
    <property type="entry name" value="PAS"/>
</dbReference>
<feature type="domain" description="PAS" evidence="2">
    <location>
        <begin position="353"/>
        <end position="406"/>
    </location>
</feature>
<feature type="domain" description="PAC" evidence="3">
    <location>
        <begin position="678"/>
        <end position="730"/>
    </location>
</feature>
<sequence length="895" mass="99512">MITGFLSNKNLSLATRIRRSAFVLMMVIIIVLGCLWLTLALMEIPANHRKTNQSEAHVVGEVLSSEISNHLDTLKQLGNSPLVWTALVDSTSREVHLKPFLGAWEKGQKGGPVKLLDYRGRSVLGELPAAINAEQLDRLVVSAQAEKRSKLAMVMLEDHQPALLAIYPVLYPYSQEAIGALAGVINLSSVFRQKVSWIDRDDVGVELTHQSRVMATYPDGAGPKFFPASFELIPRENIEGGAPLLTVYSSRNPWVQPVLKRVLLSALLTVCLGVLVWRVADAFAKRMTRRLYRLAKECEAIAAGQASNITEDSSLDEIGVLSRTLRQALESYAHINTNLEGLVAEKTRQLSDSQRLLRTVIDETPDMIFMKDWDGRLLLGNKALAAFYGTTPDELVGKKRSHFAPDQAQVDSFEQNAQDIVRSGQTQVVQECLVDPRTGEKRYFQSEKMPLQGPDGEPRILVVSHDVTDLLAAHRVIEERERQYAYVMAATGEGVWDWDISLNIVRHNAKWCELFGVDPSLLQHPVEMFVSLLHEDDRESVMIAVQLALEGKAPYVHEHRIRRPDGEIVWLLDRGQVVERGAEGQPLRMVGSVTDITARKQSEVKLRQAASVFTSSQEGIMISDAENRIVDVNPAFSRITGYEREEVLGKDLHFLGSGQETDEFYVGIQESLASTGSWQGEIWNRRKSGEVYAERLTIDVVRAENGVPLQHVAVFSDISRIKEHEEELERLAHFDALTGLPNRRLLGDRLERAIAHSRRGGKTLAVCYLDLDGFKPVNDTYGHAAGDSLLVEITSRLRRVLRGEDTLARIGGDEFVLLFGELAHLEETETVLARVLAEVNLPVQISDASVRVSASIGFTLYPDDAADAETLLCHADAALYQAKESGKNTCCRFGA</sequence>
<dbReference type="Pfam" id="PF00990">
    <property type="entry name" value="GGDEF"/>
    <property type="match status" value="1"/>
</dbReference>
<dbReference type="NCBIfam" id="TIGR00229">
    <property type="entry name" value="sensory_box"/>
    <property type="match status" value="3"/>
</dbReference>
<dbReference type="InterPro" id="IPR043128">
    <property type="entry name" value="Rev_trsase/Diguanyl_cyclase"/>
</dbReference>
<dbReference type="RefSeq" id="WP_091191312.1">
    <property type="nucleotide sequence ID" value="NZ_FOVE01000003.1"/>
</dbReference>
<dbReference type="NCBIfam" id="TIGR00254">
    <property type="entry name" value="GGDEF"/>
    <property type="match status" value="1"/>
</dbReference>
<dbReference type="SUPFAM" id="SSF55785">
    <property type="entry name" value="PYP-like sensor domain (PAS domain)"/>
    <property type="match status" value="3"/>
</dbReference>
<evidence type="ECO:0000259" key="3">
    <source>
        <dbReference type="PROSITE" id="PS50113"/>
    </source>
</evidence>
<feature type="domain" description="GGDEF" evidence="5">
    <location>
        <begin position="762"/>
        <end position="895"/>
    </location>
</feature>
<keyword evidence="1" id="KW-1133">Transmembrane helix</keyword>
<evidence type="ECO:0000256" key="1">
    <source>
        <dbReference type="SAM" id="Phobius"/>
    </source>
</evidence>
<evidence type="ECO:0000259" key="5">
    <source>
        <dbReference type="PROSITE" id="PS50887"/>
    </source>
</evidence>
<dbReference type="Gene3D" id="6.10.340.10">
    <property type="match status" value="1"/>
</dbReference>
<dbReference type="GO" id="GO:0016020">
    <property type="term" value="C:membrane"/>
    <property type="evidence" value="ECO:0007669"/>
    <property type="project" value="InterPro"/>
</dbReference>
<dbReference type="PROSITE" id="PS50887">
    <property type="entry name" value="GGDEF"/>
    <property type="match status" value="1"/>
</dbReference>
<reference evidence="7" key="1">
    <citation type="submission" date="2016-10" db="EMBL/GenBank/DDBJ databases">
        <authorList>
            <person name="Varghese N."/>
            <person name="Submissions S."/>
        </authorList>
    </citation>
    <scope>NUCLEOTIDE SEQUENCE [LARGE SCALE GENOMIC DNA]</scope>
    <source>
        <strain evidence="7">DSM 6150</strain>
    </source>
</reference>
<dbReference type="InterPro" id="IPR013655">
    <property type="entry name" value="PAS_fold_3"/>
</dbReference>
<dbReference type="SMART" id="SM00091">
    <property type="entry name" value="PAS"/>
    <property type="match status" value="3"/>
</dbReference>
<dbReference type="SUPFAM" id="SSF55073">
    <property type="entry name" value="Nucleotide cyclase"/>
    <property type="match status" value="1"/>
</dbReference>
<evidence type="ECO:0000313" key="7">
    <source>
        <dbReference type="Proteomes" id="UP000242869"/>
    </source>
</evidence>
<dbReference type="InterPro" id="IPR013656">
    <property type="entry name" value="PAS_4"/>
</dbReference>
<dbReference type="CDD" id="cd01949">
    <property type="entry name" value="GGDEF"/>
    <property type="match status" value="1"/>
</dbReference>
<dbReference type="GO" id="GO:0007165">
    <property type="term" value="P:signal transduction"/>
    <property type="evidence" value="ECO:0007669"/>
    <property type="project" value="InterPro"/>
</dbReference>
<dbReference type="InterPro" id="IPR003660">
    <property type="entry name" value="HAMP_dom"/>
</dbReference>
<dbReference type="Gene3D" id="3.30.450.20">
    <property type="entry name" value="PAS domain"/>
    <property type="match status" value="3"/>
</dbReference>
<dbReference type="PROSITE" id="PS50113">
    <property type="entry name" value="PAC"/>
    <property type="match status" value="2"/>
</dbReference>
<organism evidence="6 7">
    <name type="scientific">Formivibrio citricus</name>
    <dbReference type="NCBI Taxonomy" id="83765"/>
    <lineage>
        <taxon>Bacteria</taxon>
        <taxon>Pseudomonadati</taxon>
        <taxon>Pseudomonadota</taxon>
        <taxon>Betaproteobacteria</taxon>
        <taxon>Neisseriales</taxon>
        <taxon>Chitinibacteraceae</taxon>
        <taxon>Formivibrio</taxon>
    </lineage>
</organism>
<dbReference type="AlphaFoldDB" id="A0A1I4WKE7"/>
<accession>A0A1I4WKE7</accession>
<proteinExistence type="predicted"/>
<feature type="domain" description="PAS" evidence="2">
    <location>
        <begin position="480"/>
        <end position="552"/>
    </location>
</feature>
<evidence type="ECO:0000259" key="2">
    <source>
        <dbReference type="PROSITE" id="PS50112"/>
    </source>
</evidence>
<evidence type="ECO:0000313" key="6">
    <source>
        <dbReference type="EMBL" id="SFN13935.1"/>
    </source>
</evidence>
<dbReference type="InterPro" id="IPR001610">
    <property type="entry name" value="PAC"/>
</dbReference>
<feature type="domain" description="PAS" evidence="2">
    <location>
        <begin position="602"/>
        <end position="652"/>
    </location>
</feature>
<dbReference type="PROSITE" id="PS50112">
    <property type="entry name" value="PAS"/>
    <property type="match status" value="3"/>
</dbReference>
<dbReference type="PROSITE" id="PS50885">
    <property type="entry name" value="HAMP"/>
    <property type="match status" value="1"/>
</dbReference>
<dbReference type="SMART" id="SM00267">
    <property type="entry name" value="GGDEF"/>
    <property type="match status" value="1"/>
</dbReference>
<dbReference type="GO" id="GO:0003824">
    <property type="term" value="F:catalytic activity"/>
    <property type="evidence" value="ECO:0007669"/>
    <property type="project" value="UniProtKB-ARBA"/>
</dbReference>
<dbReference type="Pfam" id="PF13426">
    <property type="entry name" value="PAS_9"/>
    <property type="match status" value="1"/>
</dbReference>
<keyword evidence="1" id="KW-0812">Transmembrane</keyword>
<dbReference type="CDD" id="cd00130">
    <property type="entry name" value="PAS"/>
    <property type="match status" value="2"/>
</dbReference>
<feature type="domain" description="PAC" evidence="3">
    <location>
        <begin position="555"/>
        <end position="608"/>
    </location>
</feature>